<keyword evidence="2 6" id="KW-0812">Transmembrane</keyword>
<comment type="caution">
    <text evidence="8">The sequence shown here is derived from an EMBL/GenBank/DDBJ whole genome shotgun (WGS) entry which is preliminary data.</text>
</comment>
<keyword evidence="9" id="KW-1185">Reference proteome</keyword>
<dbReference type="Pfam" id="PF08016">
    <property type="entry name" value="PKD_channel"/>
    <property type="match status" value="1"/>
</dbReference>
<feature type="transmembrane region" description="Helical" evidence="6">
    <location>
        <begin position="401"/>
        <end position="424"/>
    </location>
</feature>
<evidence type="ECO:0000313" key="8">
    <source>
        <dbReference type="EMBL" id="KAK2957064.1"/>
    </source>
</evidence>
<name>A0ABQ9Y037_9EUKA</name>
<protein>
    <submittedName>
        <fullName evidence="8">G-protein-coupled receptor family protein</fullName>
    </submittedName>
</protein>
<dbReference type="PANTHER" id="PTHR12127">
    <property type="entry name" value="MUCOLIPIN"/>
    <property type="match status" value="1"/>
</dbReference>
<keyword evidence="8" id="KW-0675">Receptor</keyword>
<evidence type="ECO:0000259" key="7">
    <source>
        <dbReference type="Pfam" id="PF08016"/>
    </source>
</evidence>
<feature type="transmembrane region" description="Helical" evidence="6">
    <location>
        <begin position="436"/>
        <end position="453"/>
    </location>
</feature>
<feature type="transmembrane region" description="Helical" evidence="6">
    <location>
        <begin position="355"/>
        <end position="381"/>
    </location>
</feature>
<dbReference type="EMBL" id="JARBJD010000049">
    <property type="protein sequence ID" value="KAK2957064.1"/>
    <property type="molecule type" value="Genomic_DNA"/>
</dbReference>
<evidence type="ECO:0000256" key="4">
    <source>
        <dbReference type="ARBA" id="ARBA00023136"/>
    </source>
</evidence>
<accession>A0ABQ9Y037</accession>
<evidence type="ECO:0000256" key="6">
    <source>
        <dbReference type="SAM" id="Phobius"/>
    </source>
</evidence>
<feature type="domain" description="Polycystin cation channel PKD1/PKD2" evidence="7">
    <location>
        <begin position="367"/>
        <end position="492"/>
    </location>
</feature>
<reference evidence="8 9" key="1">
    <citation type="journal article" date="2022" name="bioRxiv">
        <title>Genomics of Preaxostyla Flagellates Illuminates Evolutionary Transitions and the Path Towards Mitochondrial Loss.</title>
        <authorList>
            <person name="Novak L.V.F."/>
            <person name="Treitli S.C."/>
            <person name="Pyrih J."/>
            <person name="Halakuc P."/>
            <person name="Pipaliya S.V."/>
            <person name="Vacek V."/>
            <person name="Brzon O."/>
            <person name="Soukal P."/>
            <person name="Eme L."/>
            <person name="Dacks J.B."/>
            <person name="Karnkowska A."/>
            <person name="Elias M."/>
            <person name="Hampl V."/>
        </authorList>
    </citation>
    <scope>NUCLEOTIDE SEQUENCE [LARGE SCALE GENOMIC DNA]</scope>
    <source>
        <strain evidence="8">NAU3</strain>
        <tissue evidence="8">Gut</tissue>
    </source>
</reference>
<sequence length="612" mass="70819">MPQSGFIKLEEATLEDKLTLSPWAKWHKYRIFPWKFVVHIVTLLLIILQITIPSWTDSPQTYRIMKTFDDIFMPEDFNRMEDKHKRFNFYKQSDCFEAIKGTIDAFFSYDEDSLDSIHTAQLISTFEYIYHPNWQPISTTSTVDRTLRKIVYNITEASLYGPFEHPENLTERTDIFQRVEQFVVRLRFNTYMVGWMGGVGKDEWDLRFIYDFSVNGVVSMYPWYTVSQRGILIGDGFSLIVSLLLLVACVWSMILIIKQFLVSRSIMKRTRALYNHQFDLGRVTVPWKKIPLFARYKFFDPWYIVQFIGVIFTITGTIVQIILLLGFCPTSDPPFGISLYTTPKNTGSQPRRYSAFSFSVMCSLCLSCGALLNCIFTLRFFKWSKKYYHIVYSLRLSLPVVFRFIVGASTLFIGFTLLGTGLYSDISVNFETFGDSIVTLFAMMFGDSLLLIYRDVEDASPFLAAAFLVSFTMLFICVVLNIFISIIEEGYVIARERIFSDDEEREQTTEPQAPQESAPEAPMPVPDNTELSYLFAKMSPFDRTINQALETISGKGAPAKERQNMIKVDENTTVKEVLNFEKARQTRYMQSLMKGINDWKDALKTEVHSKTD</sequence>
<evidence type="ECO:0000256" key="5">
    <source>
        <dbReference type="SAM" id="MobiDB-lite"/>
    </source>
</evidence>
<feature type="transmembrane region" description="Helical" evidence="6">
    <location>
        <begin position="465"/>
        <end position="487"/>
    </location>
</feature>
<feature type="transmembrane region" description="Helical" evidence="6">
    <location>
        <begin position="302"/>
        <end position="327"/>
    </location>
</feature>
<gene>
    <name evidence="8" type="ORF">BLNAU_7894</name>
</gene>
<evidence type="ECO:0000313" key="9">
    <source>
        <dbReference type="Proteomes" id="UP001281761"/>
    </source>
</evidence>
<evidence type="ECO:0000256" key="3">
    <source>
        <dbReference type="ARBA" id="ARBA00022989"/>
    </source>
</evidence>
<dbReference type="Gene3D" id="1.10.287.70">
    <property type="match status" value="1"/>
</dbReference>
<keyword evidence="3 6" id="KW-1133">Transmembrane helix</keyword>
<dbReference type="Proteomes" id="UP001281761">
    <property type="component" value="Unassembled WGS sequence"/>
</dbReference>
<dbReference type="InterPro" id="IPR013122">
    <property type="entry name" value="PKD1_2_channel"/>
</dbReference>
<evidence type="ECO:0000256" key="2">
    <source>
        <dbReference type="ARBA" id="ARBA00022692"/>
    </source>
</evidence>
<dbReference type="InterPro" id="IPR039031">
    <property type="entry name" value="Mucolipin"/>
</dbReference>
<feature type="transmembrane region" description="Helical" evidence="6">
    <location>
        <begin position="36"/>
        <end position="56"/>
    </location>
</feature>
<evidence type="ECO:0000256" key="1">
    <source>
        <dbReference type="ARBA" id="ARBA00004141"/>
    </source>
</evidence>
<proteinExistence type="predicted"/>
<comment type="subcellular location">
    <subcellularLocation>
        <location evidence="1">Membrane</location>
        <topology evidence="1">Multi-pass membrane protein</topology>
    </subcellularLocation>
</comment>
<organism evidence="8 9">
    <name type="scientific">Blattamonas nauphoetae</name>
    <dbReference type="NCBI Taxonomy" id="2049346"/>
    <lineage>
        <taxon>Eukaryota</taxon>
        <taxon>Metamonada</taxon>
        <taxon>Preaxostyla</taxon>
        <taxon>Oxymonadida</taxon>
        <taxon>Blattamonas</taxon>
    </lineage>
</organism>
<keyword evidence="4 6" id="KW-0472">Membrane</keyword>
<feature type="compositionally biased region" description="Low complexity" evidence="5">
    <location>
        <begin position="510"/>
        <end position="520"/>
    </location>
</feature>
<feature type="transmembrane region" description="Helical" evidence="6">
    <location>
        <begin position="236"/>
        <end position="261"/>
    </location>
</feature>
<feature type="region of interest" description="Disordered" evidence="5">
    <location>
        <begin position="502"/>
        <end position="525"/>
    </location>
</feature>
<dbReference type="PANTHER" id="PTHR12127:SF7">
    <property type="entry name" value="SD02261P"/>
    <property type="match status" value="1"/>
</dbReference>